<evidence type="ECO:0000256" key="3">
    <source>
        <dbReference type="SAM" id="SignalP"/>
    </source>
</evidence>
<feature type="compositionally biased region" description="Polar residues" evidence="1">
    <location>
        <begin position="403"/>
        <end position="427"/>
    </location>
</feature>
<dbReference type="Gene3D" id="3.40.50.1820">
    <property type="entry name" value="alpha/beta hydrolase"/>
    <property type="match status" value="2"/>
</dbReference>
<keyword evidence="7" id="KW-1185">Reference proteome</keyword>
<feature type="compositionally biased region" description="Low complexity" evidence="1">
    <location>
        <begin position="366"/>
        <end position="380"/>
    </location>
</feature>
<dbReference type="SUPFAM" id="SSF53474">
    <property type="entry name" value="alpha/beta-Hydrolases"/>
    <property type="match status" value="1"/>
</dbReference>
<dbReference type="Pfam" id="PF00561">
    <property type="entry name" value="Abhydrolase_1"/>
    <property type="match status" value="1"/>
</dbReference>
<keyword evidence="3" id="KW-0732">Signal</keyword>
<feature type="signal peptide" evidence="3">
    <location>
        <begin position="1"/>
        <end position="19"/>
    </location>
</feature>
<organism evidence="6 7">
    <name type="scientific">Nonomuraea endophytica</name>
    <dbReference type="NCBI Taxonomy" id="714136"/>
    <lineage>
        <taxon>Bacteria</taxon>
        <taxon>Bacillati</taxon>
        <taxon>Actinomycetota</taxon>
        <taxon>Actinomycetes</taxon>
        <taxon>Streptosporangiales</taxon>
        <taxon>Streptosporangiaceae</taxon>
        <taxon>Nonomuraea</taxon>
    </lineage>
</organism>
<dbReference type="PANTHER" id="PTHR43433">
    <property type="entry name" value="HYDROLASE, ALPHA/BETA FOLD FAMILY PROTEIN"/>
    <property type="match status" value="1"/>
</dbReference>
<feature type="transmembrane region" description="Helical" evidence="2">
    <location>
        <begin position="538"/>
        <end position="559"/>
    </location>
</feature>
<keyword evidence="2" id="KW-0812">Transmembrane</keyword>
<feature type="transmembrane region" description="Helical" evidence="2">
    <location>
        <begin position="611"/>
        <end position="631"/>
    </location>
</feature>
<sequence length="661" mass="69105">MIIRVVIALALSVPPPAAAVRAADACPVPVPTGTTCGFLEVPERRDAPGRTIKVGYAVHRSQDPARKPDPVVYMGGGPASSSLQLTGFLSQVFPDRDVVTIEQRGGKYSQPRLTCPETVEAMLDRLRRPETGAAAVATGAVACRKRLAERGVDLRGYNTREIVADVVDLRKKLGYPTWNLFGVSYSTRVMVEAAKADPGGVRSMILDSYLPEKVDWYREADRNLIDTVTALGVKDRFEAMVSRYNRAPALVPTTDPLLGEPFTARMSGDDVATVLAEALHESELVAVAPALIDALASGHEELLRPLADAVGGGLTSHEFGLYHAVQCQDETKFPDFSRLFTVTNDKAVCQAWNLPPSPPTPPTGPKTPEQTGSGQDSSGIGQDGQGSGQTDPATTRADLGAGQSRTTDAGAGQSRTTDAGAGQSRTTGVGAGRPGTTAAQTGVRQGVGVPVLVLGGQFDPTTPPRTSRPAAAELPGVTFVEFAGVGHAVFLAMATTCGRQTMAAFVAAPGSWSQPCVPSRVALERFAPGSMLVTGAPYQIMLAPWLAVPMVLFALVALVQLVGGGVRGRGLSAFAGLAGLAAVGLTVQAVYGLLSTNETALAVGVPSSVEMFGWLAVGAVALSVAAAVWAIEAKPARRLWPHLVALVVGGGFLVWWFAWFL</sequence>
<name>A0A7W8A2K3_9ACTN</name>
<evidence type="ECO:0000313" key="6">
    <source>
        <dbReference type="EMBL" id="MBB5078328.1"/>
    </source>
</evidence>
<feature type="transmembrane region" description="Helical" evidence="2">
    <location>
        <begin position="571"/>
        <end position="591"/>
    </location>
</feature>
<keyword evidence="2" id="KW-0472">Membrane</keyword>
<dbReference type="PANTHER" id="PTHR43433:SF5">
    <property type="entry name" value="AB HYDROLASE-1 DOMAIN-CONTAINING PROTEIN"/>
    <property type="match status" value="1"/>
</dbReference>
<evidence type="ECO:0000259" key="4">
    <source>
        <dbReference type="Pfam" id="PF00561"/>
    </source>
</evidence>
<dbReference type="InterPro" id="IPR013595">
    <property type="entry name" value="Pept_S33_TAP-like_C"/>
</dbReference>
<dbReference type="EMBL" id="JACHIN010000004">
    <property type="protein sequence ID" value="MBB5078328.1"/>
    <property type="molecule type" value="Genomic_DNA"/>
</dbReference>
<evidence type="ECO:0000313" key="7">
    <source>
        <dbReference type="Proteomes" id="UP000568380"/>
    </source>
</evidence>
<gene>
    <name evidence="6" type="ORF">HNR40_003803</name>
</gene>
<evidence type="ECO:0000256" key="2">
    <source>
        <dbReference type="SAM" id="Phobius"/>
    </source>
</evidence>
<feature type="domain" description="Peptidase S33 tripeptidyl aminopeptidase-like C-terminal" evidence="5">
    <location>
        <begin position="431"/>
        <end position="508"/>
    </location>
</feature>
<evidence type="ECO:0000259" key="5">
    <source>
        <dbReference type="Pfam" id="PF08386"/>
    </source>
</evidence>
<reference evidence="6 7" key="1">
    <citation type="submission" date="2020-08" db="EMBL/GenBank/DDBJ databases">
        <title>Genomic Encyclopedia of Type Strains, Phase IV (KMG-IV): sequencing the most valuable type-strain genomes for metagenomic binning, comparative biology and taxonomic classification.</title>
        <authorList>
            <person name="Goeker M."/>
        </authorList>
    </citation>
    <scope>NUCLEOTIDE SEQUENCE [LARGE SCALE GENOMIC DNA]</scope>
    <source>
        <strain evidence="6 7">DSM 45385</strain>
    </source>
</reference>
<dbReference type="GO" id="GO:0003824">
    <property type="term" value="F:catalytic activity"/>
    <property type="evidence" value="ECO:0007669"/>
    <property type="project" value="UniProtKB-ARBA"/>
</dbReference>
<dbReference type="AlphaFoldDB" id="A0A7W8A2K3"/>
<feature type="domain" description="AB hydrolase-1" evidence="4">
    <location>
        <begin position="70"/>
        <end position="218"/>
    </location>
</feature>
<comment type="caution">
    <text evidence="6">The sequence shown here is derived from an EMBL/GenBank/DDBJ whole genome shotgun (WGS) entry which is preliminary data.</text>
</comment>
<feature type="transmembrane region" description="Helical" evidence="2">
    <location>
        <begin position="643"/>
        <end position="660"/>
    </location>
</feature>
<feature type="region of interest" description="Disordered" evidence="1">
    <location>
        <begin position="351"/>
        <end position="443"/>
    </location>
</feature>
<accession>A0A7W8A2K3</accession>
<keyword evidence="2" id="KW-1133">Transmembrane helix</keyword>
<protein>
    <submittedName>
        <fullName evidence="6">Pimeloyl-ACP methyl ester carboxylesterase</fullName>
    </submittedName>
</protein>
<dbReference type="InterPro" id="IPR050471">
    <property type="entry name" value="AB_hydrolase"/>
</dbReference>
<dbReference type="InterPro" id="IPR029058">
    <property type="entry name" value="AB_hydrolase_fold"/>
</dbReference>
<feature type="chain" id="PRO_5039258620" evidence="3">
    <location>
        <begin position="20"/>
        <end position="661"/>
    </location>
</feature>
<feature type="compositionally biased region" description="Pro residues" evidence="1">
    <location>
        <begin position="355"/>
        <end position="365"/>
    </location>
</feature>
<dbReference type="RefSeq" id="WP_184962883.1">
    <property type="nucleotide sequence ID" value="NZ_JACHIN010000004.1"/>
</dbReference>
<dbReference type="Proteomes" id="UP000568380">
    <property type="component" value="Unassembled WGS sequence"/>
</dbReference>
<dbReference type="Pfam" id="PF08386">
    <property type="entry name" value="Abhydrolase_4"/>
    <property type="match status" value="1"/>
</dbReference>
<proteinExistence type="predicted"/>
<evidence type="ECO:0000256" key="1">
    <source>
        <dbReference type="SAM" id="MobiDB-lite"/>
    </source>
</evidence>
<dbReference type="InterPro" id="IPR000073">
    <property type="entry name" value="AB_hydrolase_1"/>
</dbReference>